<dbReference type="Pfam" id="PF04233">
    <property type="entry name" value="Phage_Mu_F"/>
    <property type="match status" value="1"/>
</dbReference>
<protein>
    <recommendedName>
        <fullName evidence="1">Phage head morphogenesis domain-containing protein</fullName>
    </recommendedName>
</protein>
<feature type="non-terminal residue" evidence="2">
    <location>
        <position position="1"/>
    </location>
</feature>
<feature type="domain" description="Phage head morphogenesis" evidence="1">
    <location>
        <begin position="123"/>
        <end position="232"/>
    </location>
</feature>
<organism evidence="2">
    <name type="scientific">marine sediment metagenome</name>
    <dbReference type="NCBI Taxonomy" id="412755"/>
    <lineage>
        <taxon>unclassified sequences</taxon>
        <taxon>metagenomes</taxon>
        <taxon>ecological metagenomes</taxon>
    </lineage>
</organism>
<gene>
    <name evidence="2" type="ORF">S06H3_50613</name>
</gene>
<sequence>EDALNTLRYFQLDGRNFASYLRDANFLGACRGFYDLFRVAEKRGQYKPVKSGMFTKMKQRIIGAIIIAERELWVPVPYQEAIDHFERRNILTREELEFYEAAIRRDSLTATGLSVDTIETRLKPALERAIADGSTLREFTKEIRAGNIVTTKGHAENIFRTNIMTSYNSGHAEAIWSPELREAIPAFLYDGISDDRTTDICASRIGNVYPRDTLESADVVAPCHYQCRSSLIEVWTDEWDGRTSALPTIQA</sequence>
<name>X1MLL2_9ZZZZ</name>
<dbReference type="InterPro" id="IPR006528">
    <property type="entry name" value="Phage_head_morphogenesis_dom"/>
</dbReference>
<evidence type="ECO:0000313" key="2">
    <source>
        <dbReference type="EMBL" id="GAI32502.1"/>
    </source>
</evidence>
<evidence type="ECO:0000259" key="1">
    <source>
        <dbReference type="Pfam" id="PF04233"/>
    </source>
</evidence>
<reference evidence="2" key="1">
    <citation type="journal article" date="2014" name="Front. Microbiol.">
        <title>High frequency of phylogenetically diverse reductive dehalogenase-homologous genes in deep subseafloor sedimentary metagenomes.</title>
        <authorList>
            <person name="Kawai M."/>
            <person name="Futagami T."/>
            <person name="Toyoda A."/>
            <person name="Takaki Y."/>
            <person name="Nishi S."/>
            <person name="Hori S."/>
            <person name="Arai W."/>
            <person name="Tsubouchi T."/>
            <person name="Morono Y."/>
            <person name="Uchiyama I."/>
            <person name="Ito T."/>
            <person name="Fujiyama A."/>
            <person name="Inagaki F."/>
            <person name="Takami H."/>
        </authorList>
    </citation>
    <scope>NUCLEOTIDE SEQUENCE</scope>
    <source>
        <strain evidence="2">Expedition CK06-06</strain>
    </source>
</reference>
<proteinExistence type="predicted"/>
<comment type="caution">
    <text evidence="2">The sequence shown here is derived from an EMBL/GenBank/DDBJ whole genome shotgun (WGS) entry which is preliminary data.</text>
</comment>
<dbReference type="EMBL" id="BARV01032060">
    <property type="protein sequence ID" value="GAI32502.1"/>
    <property type="molecule type" value="Genomic_DNA"/>
</dbReference>
<dbReference type="NCBIfam" id="TIGR01641">
    <property type="entry name" value="phageSPP1_gp7"/>
    <property type="match status" value="1"/>
</dbReference>
<accession>X1MLL2</accession>
<dbReference type="AlphaFoldDB" id="X1MLL2"/>
<feature type="non-terminal residue" evidence="2">
    <location>
        <position position="251"/>
    </location>
</feature>